<dbReference type="AlphaFoldDB" id="A0A9P6CB84"/>
<gene>
    <name evidence="1" type="ORF">BDZ94DRAFT_1324934</name>
</gene>
<comment type="caution">
    <text evidence="1">The sequence shown here is derived from an EMBL/GenBank/DDBJ whole genome shotgun (WGS) entry which is preliminary data.</text>
</comment>
<sequence>MASVSWSSPVRAIGSRLLTPIPNEIYCEIFDYSECALDFSRVAQNRLLSNLALVCRFFCALALPRIFKSLKFSGYDKDTAPSNAPFCRAIIKGQEPAVALARHVRECTFSSWSVDLISPSWVYDGFLKIYSQAIGRMPNVRKVTLNTTDIDKRLFKAICKMKSLESLTLTRCIFGDSVTDSFLRQVSPVKIKAFTFRPSPSVSQDDDHFTRALPYMVSIERLEYLNSYSWPVALKLLSSVDQNVLLHLEVDGGGCSSAALCSLLNRSPRLEVLEVNMVDDTSIIQSDSAATNHDNVVLKTSCRNLHTLKCPPTMINLVPGRPLHTVMITEVAHRENIGLLGAAEVALLKKSTKEIRVLHIPLHLYLSVSICEHFPDLQVLHLIRGVMGHTTSKEYIPDTPEHLDKILMKIITLWPPATSITEFCINLGPQTYFYPPHDLISHRYILDSFANKSFPNIQVAIFTEYIQWRKEPHKQIWETFPRYSKRRSTNALKFS</sequence>
<name>A0A9P6CB84_9AGAR</name>
<accession>A0A9P6CB84</accession>
<evidence type="ECO:0000313" key="1">
    <source>
        <dbReference type="EMBL" id="KAF9459261.1"/>
    </source>
</evidence>
<dbReference type="OrthoDB" id="3256662at2759"/>
<keyword evidence="2" id="KW-1185">Reference proteome</keyword>
<dbReference type="EMBL" id="MU150320">
    <property type="protein sequence ID" value="KAF9459261.1"/>
    <property type="molecule type" value="Genomic_DNA"/>
</dbReference>
<dbReference type="Gene3D" id="3.80.10.10">
    <property type="entry name" value="Ribonuclease Inhibitor"/>
    <property type="match status" value="1"/>
</dbReference>
<evidence type="ECO:0008006" key="3">
    <source>
        <dbReference type="Google" id="ProtNLM"/>
    </source>
</evidence>
<proteinExistence type="predicted"/>
<dbReference type="Proteomes" id="UP000807353">
    <property type="component" value="Unassembled WGS sequence"/>
</dbReference>
<dbReference type="InterPro" id="IPR032675">
    <property type="entry name" value="LRR_dom_sf"/>
</dbReference>
<organism evidence="1 2">
    <name type="scientific">Collybia nuda</name>
    <dbReference type="NCBI Taxonomy" id="64659"/>
    <lineage>
        <taxon>Eukaryota</taxon>
        <taxon>Fungi</taxon>
        <taxon>Dikarya</taxon>
        <taxon>Basidiomycota</taxon>
        <taxon>Agaricomycotina</taxon>
        <taxon>Agaricomycetes</taxon>
        <taxon>Agaricomycetidae</taxon>
        <taxon>Agaricales</taxon>
        <taxon>Tricholomatineae</taxon>
        <taxon>Clitocybaceae</taxon>
        <taxon>Collybia</taxon>
    </lineage>
</organism>
<evidence type="ECO:0000313" key="2">
    <source>
        <dbReference type="Proteomes" id="UP000807353"/>
    </source>
</evidence>
<dbReference type="SUPFAM" id="SSF52047">
    <property type="entry name" value="RNI-like"/>
    <property type="match status" value="1"/>
</dbReference>
<reference evidence="1" key="1">
    <citation type="submission" date="2020-11" db="EMBL/GenBank/DDBJ databases">
        <authorList>
            <consortium name="DOE Joint Genome Institute"/>
            <person name="Ahrendt S."/>
            <person name="Riley R."/>
            <person name="Andreopoulos W."/>
            <person name="Labutti K."/>
            <person name="Pangilinan J."/>
            <person name="Ruiz-Duenas F.J."/>
            <person name="Barrasa J.M."/>
            <person name="Sanchez-Garcia M."/>
            <person name="Camarero S."/>
            <person name="Miyauchi S."/>
            <person name="Serrano A."/>
            <person name="Linde D."/>
            <person name="Babiker R."/>
            <person name="Drula E."/>
            <person name="Ayuso-Fernandez I."/>
            <person name="Pacheco R."/>
            <person name="Padilla G."/>
            <person name="Ferreira P."/>
            <person name="Barriuso J."/>
            <person name="Kellner H."/>
            <person name="Castanera R."/>
            <person name="Alfaro M."/>
            <person name="Ramirez L."/>
            <person name="Pisabarro A.G."/>
            <person name="Kuo A."/>
            <person name="Tritt A."/>
            <person name="Lipzen A."/>
            <person name="He G."/>
            <person name="Yan M."/>
            <person name="Ng V."/>
            <person name="Cullen D."/>
            <person name="Martin F."/>
            <person name="Rosso M.-N."/>
            <person name="Henrissat B."/>
            <person name="Hibbett D."/>
            <person name="Martinez A.T."/>
            <person name="Grigoriev I.V."/>
        </authorList>
    </citation>
    <scope>NUCLEOTIDE SEQUENCE</scope>
    <source>
        <strain evidence="1">CBS 247.69</strain>
    </source>
</reference>
<protein>
    <recommendedName>
        <fullName evidence="3">F-box domain-containing protein</fullName>
    </recommendedName>
</protein>